<dbReference type="GO" id="GO:0008408">
    <property type="term" value="F:3'-5' exonuclease activity"/>
    <property type="evidence" value="ECO:0007669"/>
    <property type="project" value="InterPro"/>
</dbReference>
<dbReference type="Pfam" id="PF00476">
    <property type="entry name" value="DNA_pol_A"/>
    <property type="match status" value="1"/>
</dbReference>
<dbReference type="PANTHER" id="PTHR10133:SF27">
    <property type="entry name" value="DNA POLYMERASE NU"/>
    <property type="match status" value="1"/>
</dbReference>
<dbReference type="InterPro" id="IPR008918">
    <property type="entry name" value="HhH2"/>
</dbReference>
<keyword evidence="11" id="KW-0269">Exonuclease</keyword>
<evidence type="ECO:0000256" key="17">
    <source>
        <dbReference type="RuleBase" id="RU004460"/>
    </source>
</evidence>
<comment type="subunit">
    <text evidence="2 17">Single-chain monomer with multiple functions.</text>
</comment>
<dbReference type="InterPro" id="IPR020046">
    <property type="entry name" value="5-3_exonucl_a-hlix_arch_N"/>
</dbReference>
<evidence type="ECO:0000259" key="19">
    <source>
        <dbReference type="SMART" id="SM00474"/>
    </source>
</evidence>
<protein>
    <recommendedName>
        <fullName evidence="4 16">DNA polymerase I</fullName>
        <ecNumber evidence="3 16">2.7.7.7</ecNumber>
    </recommendedName>
</protein>
<keyword evidence="10" id="KW-0378">Hydrolase</keyword>
<keyword evidence="8" id="KW-0540">Nuclease</keyword>
<dbReference type="CDD" id="cd06140">
    <property type="entry name" value="DNA_polA_I_Bacillus_like_exo"/>
    <property type="match status" value="1"/>
</dbReference>
<dbReference type="InterPro" id="IPR020045">
    <property type="entry name" value="DNA_polI_H3TH"/>
</dbReference>
<accession>A0A2I0QY68</accession>
<keyword evidence="23" id="KW-1185">Reference proteome</keyword>
<dbReference type="SMART" id="SM00475">
    <property type="entry name" value="53EXOc"/>
    <property type="match status" value="1"/>
</dbReference>
<dbReference type="CDD" id="cd09898">
    <property type="entry name" value="H3TH_53EXO"/>
    <property type="match status" value="1"/>
</dbReference>
<dbReference type="InterPro" id="IPR012337">
    <property type="entry name" value="RNaseH-like_sf"/>
</dbReference>
<comment type="similarity">
    <text evidence="1 17">Belongs to the DNA polymerase type-A family.</text>
</comment>
<dbReference type="FunFam" id="3.40.50.1010:FF:000001">
    <property type="entry name" value="DNA polymerase I"/>
    <property type="match status" value="1"/>
</dbReference>
<evidence type="ECO:0000256" key="18">
    <source>
        <dbReference type="SAM" id="Coils"/>
    </source>
</evidence>
<comment type="caution">
    <text evidence="22">The sequence shown here is derived from an EMBL/GenBank/DDBJ whole genome shotgun (WGS) entry which is preliminary data.</text>
</comment>
<dbReference type="Pfam" id="PF02739">
    <property type="entry name" value="5_3_exonuc_N"/>
    <property type="match status" value="1"/>
</dbReference>
<dbReference type="GO" id="GO:0003677">
    <property type="term" value="F:DNA binding"/>
    <property type="evidence" value="ECO:0007669"/>
    <property type="project" value="UniProtKB-UniRule"/>
</dbReference>
<dbReference type="SMART" id="SM00482">
    <property type="entry name" value="POLAc"/>
    <property type="match status" value="1"/>
</dbReference>
<feature type="domain" description="3'-5' exonuclease" evidence="19">
    <location>
        <begin position="299"/>
        <end position="464"/>
    </location>
</feature>
<dbReference type="InterPro" id="IPR001098">
    <property type="entry name" value="DNA-dir_DNA_pol_A_palm_dom"/>
</dbReference>
<dbReference type="InterPro" id="IPR043502">
    <property type="entry name" value="DNA/RNA_pol_sf"/>
</dbReference>
<evidence type="ECO:0000256" key="12">
    <source>
        <dbReference type="ARBA" id="ARBA00022932"/>
    </source>
</evidence>
<dbReference type="CDD" id="cd09859">
    <property type="entry name" value="PIN_53EXO"/>
    <property type="match status" value="1"/>
</dbReference>
<organism evidence="22 23">
    <name type="scientific">Halalkalibacillus sediminis</name>
    <dbReference type="NCBI Taxonomy" id="2018042"/>
    <lineage>
        <taxon>Bacteria</taxon>
        <taxon>Bacillati</taxon>
        <taxon>Bacillota</taxon>
        <taxon>Bacilli</taxon>
        <taxon>Bacillales</taxon>
        <taxon>Bacillaceae</taxon>
        <taxon>Halalkalibacillus</taxon>
    </lineage>
</organism>
<keyword evidence="7 17" id="KW-0235">DNA replication</keyword>
<keyword evidence="12 17" id="KW-0239">DNA-directed DNA polymerase</keyword>
<evidence type="ECO:0000256" key="4">
    <source>
        <dbReference type="ARBA" id="ARBA00020311"/>
    </source>
</evidence>
<keyword evidence="6 17" id="KW-0548">Nucleotidyltransferase</keyword>
<evidence type="ECO:0000256" key="15">
    <source>
        <dbReference type="ARBA" id="ARBA00049244"/>
    </source>
</evidence>
<dbReference type="SUPFAM" id="SSF56672">
    <property type="entry name" value="DNA/RNA polymerases"/>
    <property type="match status" value="1"/>
</dbReference>
<evidence type="ECO:0000256" key="2">
    <source>
        <dbReference type="ARBA" id="ARBA00011541"/>
    </source>
</evidence>
<dbReference type="InterPro" id="IPR002421">
    <property type="entry name" value="5-3_exonuclease"/>
</dbReference>
<dbReference type="GO" id="GO:0006302">
    <property type="term" value="P:double-strand break repair"/>
    <property type="evidence" value="ECO:0007669"/>
    <property type="project" value="TreeGrafter"/>
</dbReference>
<dbReference type="InterPro" id="IPR002298">
    <property type="entry name" value="DNA_polymerase_A"/>
</dbReference>
<dbReference type="FunFam" id="1.10.150.20:FF:000002">
    <property type="entry name" value="DNA polymerase I"/>
    <property type="match status" value="1"/>
</dbReference>
<evidence type="ECO:0000256" key="11">
    <source>
        <dbReference type="ARBA" id="ARBA00022839"/>
    </source>
</evidence>
<evidence type="ECO:0000313" key="23">
    <source>
        <dbReference type="Proteomes" id="UP000243524"/>
    </source>
</evidence>
<evidence type="ECO:0000256" key="14">
    <source>
        <dbReference type="ARBA" id="ARBA00023204"/>
    </source>
</evidence>
<dbReference type="EC" id="2.7.7.7" evidence="3 16"/>
<keyword evidence="9 17" id="KW-0227">DNA damage</keyword>
<dbReference type="Gene3D" id="3.40.50.1010">
    <property type="entry name" value="5'-nuclease"/>
    <property type="match status" value="1"/>
</dbReference>
<dbReference type="FunFam" id="1.20.1060.10:FF:000001">
    <property type="entry name" value="DNA polymerase I"/>
    <property type="match status" value="1"/>
</dbReference>
<proteinExistence type="inferred from homology"/>
<dbReference type="GO" id="GO:0008409">
    <property type="term" value="F:5'-3' exonuclease activity"/>
    <property type="evidence" value="ECO:0007669"/>
    <property type="project" value="InterPro"/>
</dbReference>
<evidence type="ECO:0000259" key="21">
    <source>
        <dbReference type="SMART" id="SM00482"/>
    </source>
</evidence>
<comment type="catalytic activity">
    <reaction evidence="15 17">
        <text>DNA(n) + a 2'-deoxyribonucleoside 5'-triphosphate = DNA(n+1) + diphosphate</text>
        <dbReference type="Rhea" id="RHEA:22508"/>
        <dbReference type="Rhea" id="RHEA-COMP:17339"/>
        <dbReference type="Rhea" id="RHEA-COMP:17340"/>
        <dbReference type="ChEBI" id="CHEBI:33019"/>
        <dbReference type="ChEBI" id="CHEBI:61560"/>
        <dbReference type="ChEBI" id="CHEBI:173112"/>
        <dbReference type="EC" id="2.7.7.7"/>
    </reaction>
</comment>
<dbReference type="FunFam" id="1.10.150.20:FF:000003">
    <property type="entry name" value="DNA polymerase I"/>
    <property type="match status" value="1"/>
</dbReference>
<dbReference type="NCBIfam" id="NF004397">
    <property type="entry name" value="PRK05755.1"/>
    <property type="match status" value="1"/>
</dbReference>
<dbReference type="SMART" id="SM00474">
    <property type="entry name" value="35EXOc"/>
    <property type="match status" value="1"/>
</dbReference>
<evidence type="ECO:0000256" key="1">
    <source>
        <dbReference type="ARBA" id="ARBA00007705"/>
    </source>
</evidence>
<dbReference type="CDD" id="cd08637">
    <property type="entry name" value="DNA_pol_A_pol_I_C"/>
    <property type="match status" value="1"/>
</dbReference>
<dbReference type="InterPro" id="IPR036397">
    <property type="entry name" value="RNaseH_sf"/>
</dbReference>
<evidence type="ECO:0000256" key="10">
    <source>
        <dbReference type="ARBA" id="ARBA00022801"/>
    </source>
</evidence>
<dbReference type="PANTHER" id="PTHR10133">
    <property type="entry name" value="DNA POLYMERASE I"/>
    <property type="match status" value="1"/>
</dbReference>
<dbReference type="InterPro" id="IPR036279">
    <property type="entry name" value="5-3_exonuclease_C_sf"/>
</dbReference>
<evidence type="ECO:0000256" key="6">
    <source>
        <dbReference type="ARBA" id="ARBA00022695"/>
    </source>
</evidence>
<feature type="domain" description="5'-3' exonuclease" evidence="20">
    <location>
        <begin position="3"/>
        <end position="262"/>
    </location>
</feature>
<dbReference type="GO" id="GO:0003887">
    <property type="term" value="F:DNA-directed DNA polymerase activity"/>
    <property type="evidence" value="ECO:0007669"/>
    <property type="project" value="UniProtKB-UniRule"/>
</dbReference>
<sequence length="874" mass="99851">MADDIILVDGNSLLYRAFFALPLLSNDQGVHTNAAYGFANILLKILEEQQPSHMLVAFDAGKTTFRHETYKEYKGGRQKTPPELSEQFPVVKELLDAFGIKHYELSQYEADDIIGTISKQATSKKQNVLVYSGDKDLLQLASDKTTVALTRKGITDIEEYTPAYIEEKMEITKEQIIDLKALMGDKSDNIPGVPGVGEKTAVKLLKQFGTLEEVYEHLDEVKGKKLKENLENHKDDAFMSKKLVTINTDSPIEISIEDLNYEGYQSRDVLELFKTYGFNSLIGRIEGETEEVEYEDVDYEIMREVNEDIFSKKNYLMMEMLDENYHEGDILGFAIRNENGNYFIPTDVALASDAFKSWIENESSQKIVSGLKQLKVALKWRGLEVKGVVFDIMLASYIVNPSNNYDDIPAVAHGYGWTSISYNEEVYGKGAKQKVPEEETVAEHVVRKGIMAEKLYEQLEKELEQNEQEQLYYELEIPLSLILADMEHQGVMADIERLKEMKEDLHERLSVIESKIHELAGEQFNINSPKQLGKILFENLELPVIKKTKTGYSTSADVLEKLQNEHEIVEQILLYRQLGKLQSTYIEGLLKVVHEDTGKIHTRFNQVLTQTGRLSSIDPNLQNIPIRLEEGRKIRQAFIPSEKDWVIFAADYSQIELRVLAHIAKDEKLIDAFNNKKDIHTQTAMDVFQVKPDEVDSNMRRQAKAVNFGIVYGISDYGLSQSLGISRKEADQFIQKYLESYPGVKNYMDEIVQQAKRDGYVETIMNRRRYLPDITSRNFNKRSFAERTAMNSPIQGSAADVIKKAMLDVMDKFNESSLKANLLLQVHDELIFEVDKKDVDQLQQLVQDAMEHAVELEVPLVVDASYGDTWYDAK</sequence>
<dbReference type="Gene3D" id="3.30.420.10">
    <property type="entry name" value="Ribonuclease H-like superfamily/Ribonuclease H"/>
    <property type="match status" value="1"/>
</dbReference>
<reference evidence="22 23" key="1">
    <citation type="submission" date="2017-06" db="EMBL/GenBank/DDBJ databases">
        <title>the draft geome sequence of Illustriluteabacillus marina B3227.</title>
        <authorList>
            <person name="He R.-H."/>
            <person name="Du Z.-J."/>
        </authorList>
    </citation>
    <scope>NUCLEOTIDE SEQUENCE [LARGE SCALE GENOMIC DNA]</scope>
    <source>
        <strain evidence="22 23">B3227</strain>
    </source>
</reference>
<dbReference type="SMART" id="SM00279">
    <property type="entry name" value="HhH2"/>
    <property type="match status" value="1"/>
</dbReference>
<dbReference type="SUPFAM" id="SSF88723">
    <property type="entry name" value="PIN domain-like"/>
    <property type="match status" value="1"/>
</dbReference>
<dbReference type="AlphaFoldDB" id="A0A2I0QY68"/>
<evidence type="ECO:0000256" key="16">
    <source>
        <dbReference type="NCBIfam" id="TIGR00593"/>
    </source>
</evidence>
<dbReference type="Pfam" id="PF22619">
    <property type="entry name" value="DNA_polI_exo1"/>
    <property type="match status" value="1"/>
</dbReference>
<dbReference type="Proteomes" id="UP000243524">
    <property type="component" value="Unassembled WGS sequence"/>
</dbReference>
<dbReference type="PROSITE" id="PS00447">
    <property type="entry name" value="DNA_POLYMERASE_A"/>
    <property type="match status" value="1"/>
</dbReference>
<evidence type="ECO:0000256" key="5">
    <source>
        <dbReference type="ARBA" id="ARBA00022679"/>
    </source>
</evidence>
<dbReference type="NCBIfam" id="TIGR00593">
    <property type="entry name" value="pola"/>
    <property type="match status" value="1"/>
</dbReference>
<evidence type="ECO:0000256" key="9">
    <source>
        <dbReference type="ARBA" id="ARBA00022763"/>
    </source>
</evidence>
<gene>
    <name evidence="17" type="primary">polA</name>
    <name evidence="22" type="ORF">CEY16_05835</name>
</gene>
<dbReference type="SUPFAM" id="SSF47807">
    <property type="entry name" value="5' to 3' exonuclease, C-terminal subdomain"/>
    <property type="match status" value="1"/>
</dbReference>
<dbReference type="Gene3D" id="1.20.1060.10">
    <property type="entry name" value="Taq DNA Polymerase, Chain T, domain 4"/>
    <property type="match status" value="1"/>
</dbReference>
<keyword evidence="5 17" id="KW-0808">Transferase</keyword>
<dbReference type="GO" id="GO:0006261">
    <property type="term" value="P:DNA-templated DNA replication"/>
    <property type="evidence" value="ECO:0007669"/>
    <property type="project" value="UniProtKB-UniRule"/>
</dbReference>
<dbReference type="PRINTS" id="PR00868">
    <property type="entry name" value="DNAPOLI"/>
</dbReference>
<dbReference type="Pfam" id="PF01367">
    <property type="entry name" value="5_3_exonuc"/>
    <property type="match status" value="1"/>
</dbReference>
<dbReference type="EMBL" id="PJNH01000001">
    <property type="protein sequence ID" value="PKR79259.1"/>
    <property type="molecule type" value="Genomic_DNA"/>
</dbReference>
<dbReference type="SUPFAM" id="SSF53098">
    <property type="entry name" value="Ribonuclease H-like"/>
    <property type="match status" value="1"/>
</dbReference>
<keyword evidence="13 17" id="KW-0238">DNA-binding</keyword>
<dbReference type="Gene3D" id="1.10.150.20">
    <property type="entry name" value="5' to 3' exonuclease, C-terminal subdomain"/>
    <property type="match status" value="2"/>
</dbReference>
<dbReference type="InterPro" id="IPR054690">
    <property type="entry name" value="DNA_polI_exonuclease"/>
</dbReference>
<dbReference type="InterPro" id="IPR029060">
    <property type="entry name" value="PIN-like_dom_sf"/>
</dbReference>
<dbReference type="InterPro" id="IPR018320">
    <property type="entry name" value="DNA_polymerase_1"/>
</dbReference>
<evidence type="ECO:0000256" key="3">
    <source>
        <dbReference type="ARBA" id="ARBA00012417"/>
    </source>
</evidence>
<dbReference type="InterPro" id="IPR019760">
    <property type="entry name" value="DNA-dir_DNA_pol_A_CS"/>
</dbReference>
<evidence type="ECO:0000256" key="8">
    <source>
        <dbReference type="ARBA" id="ARBA00022722"/>
    </source>
</evidence>
<evidence type="ECO:0000256" key="13">
    <source>
        <dbReference type="ARBA" id="ARBA00023125"/>
    </source>
</evidence>
<dbReference type="InterPro" id="IPR002562">
    <property type="entry name" value="3'-5'_exonuclease_dom"/>
</dbReference>
<dbReference type="Gene3D" id="3.30.70.370">
    <property type="match status" value="1"/>
</dbReference>
<feature type="domain" description="DNA-directed DNA polymerase family A palm" evidence="21">
    <location>
        <begin position="631"/>
        <end position="838"/>
    </location>
</feature>
<dbReference type="OrthoDB" id="9806424at2"/>
<name>A0A2I0QY68_9BACI</name>
<keyword evidence="18" id="KW-0175">Coiled coil</keyword>
<evidence type="ECO:0000259" key="20">
    <source>
        <dbReference type="SMART" id="SM00475"/>
    </source>
</evidence>
<keyword evidence="14 17" id="KW-0234">DNA repair</keyword>
<feature type="coiled-coil region" evidence="18">
    <location>
        <begin position="449"/>
        <end position="522"/>
    </location>
</feature>
<evidence type="ECO:0000313" key="22">
    <source>
        <dbReference type="EMBL" id="PKR79259.1"/>
    </source>
</evidence>
<evidence type="ECO:0000256" key="7">
    <source>
        <dbReference type="ARBA" id="ARBA00022705"/>
    </source>
</evidence>